<dbReference type="Gene3D" id="3.20.20.150">
    <property type="entry name" value="Divalent-metal-dependent TIM barrel enzymes"/>
    <property type="match status" value="1"/>
</dbReference>
<gene>
    <name evidence="2" type="ORF">E6O51_21180</name>
</gene>
<evidence type="ECO:0000313" key="3">
    <source>
        <dbReference type="Proteomes" id="UP000307956"/>
    </source>
</evidence>
<dbReference type="RefSeq" id="WP_136387020.1">
    <property type="nucleotide sequence ID" value="NZ_SSOD01000026.1"/>
</dbReference>
<comment type="caution">
    <text evidence="2">The sequence shown here is derived from an EMBL/GenBank/DDBJ whole genome shotgun (WGS) entry which is preliminary data.</text>
</comment>
<dbReference type="InterPro" id="IPR036237">
    <property type="entry name" value="Xyl_isomerase-like_sf"/>
</dbReference>
<sequence>MKLALSNAALPPGARAAWLPRLADLGIEGIELSSAASWGDAWRAPSAALVAETGNWLRTAELEAVGLHVPLDQHAGMGWFGTAGQREETLAWLVRLSAACRDLGGRTLVLGGGRWRGRLPVRRAWRLTLDFLHAVLARIEAHGTLLCLAPLARDEGDFCLTATECRILADVLEHSSFGLKFNAAAMCDSGEMGKHAVFSAHYGRLELFTADEPQGLPFATSGQVDHAAFRRHLAASGYRDWVCMAQQAGDRSLAAAIARFVACYRRIDNLSLVQRQERRRMAAGIR</sequence>
<proteinExistence type="predicted"/>
<dbReference type="InterPro" id="IPR013022">
    <property type="entry name" value="Xyl_isomerase-like_TIM-brl"/>
</dbReference>
<dbReference type="Pfam" id="PF01261">
    <property type="entry name" value="AP_endonuc_2"/>
    <property type="match status" value="1"/>
</dbReference>
<dbReference type="InterPro" id="IPR050312">
    <property type="entry name" value="IolE/XylAMocC-like"/>
</dbReference>
<evidence type="ECO:0000313" key="2">
    <source>
        <dbReference type="EMBL" id="THF55156.1"/>
    </source>
</evidence>
<keyword evidence="3" id="KW-1185">Reference proteome</keyword>
<dbReference type="PANTHER" id="PTHR12110">
    <property type="entry name" value="HYDROXYPYRUVATE ISOMERASE"/>
    <property type="match status" value="1"/>
</dbReference>
<name>A0A4S4A998_9RHOO</name>
<accession>A0A4S4A998</accession>
<dbReference type="OrthoDB" id="9801426at2"/>
<evidence type="ECO:0000259" key="1">
    <source>
        <dbReference type="Pfam" id="PF01261"/>
    </source>
</evidence>
<organism evidence="2 3">
    <name type="scientific">Pseudothauera rhizosphaerae</name>
    <dbReference type="NCBI Taxonomy" id="2565932"/>
    <lineage>
        <taxon>Bacteria</taxon>
        <taxon>Pseudomonadati</taxon>
        <taxon>Pseudomonadota</taxon>
        <taxon>Betaproteobacteria</taxon>
        <taxon>Rhodocyclales</taxon>
        <taxon>Zoogloeaceae</taxon>
        <taxon>Pseudothauera</taxon>
    </lineage>
</organism>
<dbReference type="Proteomes" id="UP000307956">
    <property type="component" value="Unassembled WGS sequence"/>
</dbReference>
<dbReference type="EMBL" id="SSOD01000026">
    <property type="protein sequence ID" value="THF55156.1"/>
    <property type="molecule type" value="Genomic_DNA"/>
</dbReference>
<dbReference type="AlphaFoldDB" id="A0A4S4A998"/>
<protein>
    <recommendedName>
        <fullName evidence="1">Xylose isomerase-like TIM barrel domain-containing protein</fullName>
    </recommendedName>
</protein>
<dbReference type="SUPFAM" id="SSF51658">
    <property type="entry name" value="Xylose isomerase-like"/>
    <property type="match status" value="1"/>
</dbReference>
<reference evidence="2 3" key="1">
    <citation type="submission" date="2019-04" db="EMBL/GenBank/DDBJ databases">
        <title>Azoarcus rhizosphaerae sp. nov. isolated from rhizosphere of Ficus religiosa.</title>
        <authorList>
            <person name="Lin S.-Y."/>
            <person name="Hameed A."/>
            <person name="Hsu Y.-H."/>
            <person name="Young C.-C."/>
        </authorList>
    </citation>
    <scope>NUCLEOTIDE SEQUENCE [LARGE SCALE GENOMIC DNA]</scope>
    <source>
        <strain evidence="2 3">CC-YHH848</strain>
    </source>
</reference>
<feature type="domain" description="Xylose isomerase-like TIM barrel" evidence="1">
    <location>
        <begin position="21"/>
        <end position="247"/>
    </location>
</feature>
<dbReference type="PANTHER" id="PTHR12110:SF21">
    <property type="entry name" value="XYLOSE ISOMERASE-LIKE TIM BARREL DOMAIN-CONTAINING PROTEIN"/>
    <property type="match status" value="1"/>
</dbReference>